<dbReference type="Gene3D" id="1.10.287.70">
    <property type="match status" value="1"/>
</dbReference>
<dbReference type="EMBL" id="CAUYUJ010000225">
    <property type="protein sequence ID" value="CAK0789369.1"/>
    <property type="molecule type" value="Genomic_DNA"/>
</dbReference>
<evidence type="ECO:0000256" key="8">
    <source>
        <dbReference type="ARBA" id="ARBA00023065"/>
    </source>
</evidence>
<evidence type="ECO:0000256" key="7">
    <source>
        <dbReference type="ARBA" id="ARBA00022989"/>
    </source>
</evidence>
<organism evidence="13 14">
    <name type="scientific">Prorocentrum cordatum</name>
    <dbReference type="NCBI Taxonomy" id="2364126"/>
    <lineage>
        <taxon>Eukaryota</taxon>
        <taxon>Sar</taxon>
        <taxon>Alveolata</taxon>
        <taxon>Dinophyceae</taxon>
        <taxon>Prorocentrales</taxon>
        <taxon>Prorocentraceae</taxon>
        <taxon>Prorocentrum</taxon>
    </lineage>
</organism>
<evidence type="ECO:0000313" key="14">
    <source>
        <dbReference type="Proteomes" id="UP001189429"/>
    </source>
</evidence>
<dbReference type="InterPro" id="IPR005821">
    <property type="entry name" value="Ion_trans_dom"/>
</dbReference>
<keyword evidence="9 11" id="KW-0472">Membrane</keyword>
<keyword evidence="7 11" id="KW-1133">Transmembrane helix</keyword>
<reference evidence="13" key="1">
    <citation type="submission" date="2023-10" db="EMBL/GenBank/DDBJ databases">
        <authorList>
            <person name="Chen Y."/>
            <person name="Shah S."/>
            <person name="Dougan E. K."/>
            <person name="Thang M."/>
            <person name="Chan C."/>
        </authorList>
    </citation>
    <scope>NUCLEOTIDE SEQUENCE [LARGE SCALE GENOMIC DNA]</scope>
</reference>
<feature type="transmembrane region" description="Helical" evidence="11">
    <location>
        <begin position="270"/>
        <end position="290"/>
    </location>
</feature>
<sequence length="515" mass="55893">MHMVCAEGSLPAVDVGRAERLSMVLTGMHNSTAGHIYSTVSLIVTAVLIGIVSMGGVWSCPRLEAVCMVFVTLEYMSLMTASLFSRHELFDEDRLLEAVVPEKSDANAPLAADWTPLQRLRTWFLMWGNLLDLITILPWWLELYDRAALSNNFPAFRVLRLFRAFRILRVAKLGKWSATLAVLFTTMTHSVRIIGSLVLIVVCISALCGVLLQQLEYPVPDGLDEKVAKANEAAFGNVFSCMLYVTGRIFTMGSSLPDANGRTTQMLSEVVILFLGIFKGVLLVLPIGAITEKYKHANDVITAQVDQVTAMRADWEKSRGVEWAFGIKGASARVELFPSDEDEDSEDEDSLATEGVPRVTGALNLPLFEAKPIQVTLQVSLNSAQGCCQGSGAEPRLEVALSWQPAGTLAGAAPPGPPRGSLEVEILRASDLGGLEEQHWRCRLKVPTALYGSGAPMVWTSPVSDEPGPSPEWSGARQNFAVEWKGQDNAGAAGLLEILQSQSQKIAALERGAPL</sequence>
<dbReference type="Proteomes" id="UP001189429">
    <property type="component" value="Unassembled WGS sequence"/>
</dbReference>
<dbReference type="PANTHER" id="PTHR11537:SF254">
    <property type="entry name" value="POTASSIUM VOLTAGE-GATED CHANNEL PROTEIN SHAB"/>
    <property type="match status" value="1"/>
</dbReference>
<dbReference type="InterPro" id="IPR028325">
    <property type="entry name" value="VG_K_chnl"/>
</dbReference>
<feature type="transmembrane region" description="Helical" evidence="11">
    <location>
        <begin position="123"/>
        <end position="141"/>
    </location>
</feature>
<evidence type="ECO:0000256" key="11">
    <source>
        <dbReference type="SAM" id="Phobius"/>
    </source>
</evidence>
<keyword evidence="4 11" id="KW-0812">Transmembrane</keyword>
<protein>
    <recommendedName>
        <fullName evidence="12">Ion transport domain-containing protein</fullName>
    </recommendedName>
</protein>
<name>A0ABN9P9D6_9DINO</name>
<comment type="caution">
    <text evidence="13">The sequence shown here is derived from an EMBL/GenBank/DDBJ whole genome shotgun (WGS) entry which is preliminary data.</text>
</comment>
<feature type="transmembrane region" description="Helical" evidence="11">
    <location>
        <begin position="233"/>
        <end position="250"/>
    </location>
</feature>
<keyword evidence="8" id="KW-0406">Ion transport</keyword>
<evidence type="ECO:0000256" key="10">
    <source>
        <dbReference type="ARBA" id="ARBA00023303"/>
    </source>
</evidence>
<evidence type="ECO:0000256" key="5">
    <source>
        <dbReference type="ARBA" id="ARBA00022826"/>
    </source>
</evidence>
<dbReference type="PRINTS" id="PR00169">
    <property type="entry name" value="KCHANNEL"/>
</dbReference>
<keyword evidence="3" id="KW-0633">Potassium transport</keyword>
<accession>A0ABN9P9D6</accession>
<keyword evidence="10" id="KW-0407">Ion channel</keyword>
<evidence type="ECO:0000256" key="1">
    <source>
        <dbReference type="ARBA" id="ARBA00004141"/>
    </source>
</evidence>
<comment type="subcellular location">
    <subcellularLocation>
        <location evidence="1">Membrane</location>
        <topology evidence="1">Multi-pass membrane protein</topology>
    </subcellularLocation>
</comment>
<dbReference type="PANTHER" id="PTHR11537">
    <property type="entry name" value="VOLTAGE-GATED POTASSIUM CHANNEL"/>
    <property type="match status" value="1"/>
</dbReference>
<evidence type="ECO:0000256" key="2">
    <source>
        <dbReference type="ARBA" id="ARBA00022448"/>
    </source>
</evidence>
<gene>
    <name evidence="13" type="ORF">PCOR1329_LOCUS966</name>
</gene>
<keyword evidence="5" id="KW-0631">Potassium channel</keyword>
<keyword evidence="14" id="KW-1185">Reference proteome</keyword>
<feature type="transmembrane region" description="Helical" evidence="11">
    <location>
        <begin position="65"/>
        <end position="84"/>
    </location>
</feature>
<feature type="transmembrane region" description="Helical" evidence="11">
    <location>
        <begin position="193"/>
        <end position="212"/>
    </location>
</feature>
<evidence type="ECO:0000256" key="6">
    <source>
        <dbReference type="ARBA" id="ARBA00022958"/>
    </source>
</evidence>
<dbReference type="Pfam" id="PF00520">
    <property type="entry name" value="Ion_trans"/>
    <property type="match status" value="1"/>
</dbReference>
<proteinExistence type="predicted"/>
<evidence type="ECO:0000256" key="9">
    <source>
        <dbReference type="ARBA" id="ARBA00023136"/>
    </source>
</evidence>
<keyword evidence="2" id="KW-0813">Transport</keyword>
<keyword evidence="6" id="KW-0630">Potassium</keyword>
<dbReference type="SUPFAM" id="SSF81324">
    <property type="entry name" value="Voltage-gated potassium channels"/>
    <property type="match status" value="1"/>
</dbReference>
<evidence type="ECO:0000256" key="4">
    <source>
        <dbReference type="ARBA" id="ARBA00022692"/>
    </source>
</evidence>
<evidence type="ECO:0000313" key="13">
    <source>
        <dbReference type="EMBL" id="CAK0789369.1"/>
    </source>
</evidence>
<feature type="transmembrane region" description="Helical" evidence="11">
    <location>
        <begin position="36"/>
        <end position="58"/>
    </location>
</feature>
<evidence type="ECO:0000259" key="12">
    <source>
        <dbReference type="Pfam" id="PF00520"/>
    </source>
</evidence>
<evidence type="ECO:0000256" key="3">
    <source>
        <dbReference type="ARBA" id="ARBA00022538"/>
    </source>
</evidence>
<feature type="domain" description="Ion transport" evidence="12">
    <location>
        <begin position="121"/>
        <end position="298"/>
    </location>
</feature>